<evidence type="ECO:0000313" key="7">
    <source>
        <dbReference type="EMBL" id="OGK73964.1"/>
    </source>
</evidence>
<evidence type="ECO:0000256" key="3">
    <source>
        <dbReference type="ARBA" id="ARBA00022989"/>
    </source>
</evidence>
<evidence type="ECO:0000256" key="2">
    <source>
        <dbReference type="ARBA" id="ARBA00022692"/>
    </source>
</evidence>
<dbReference type="AlphaFoldDB" id="A0A1F7L1N6"/>
<comment type="caution">
    <text evidence="7">The sequence shown here is derived from an EMBL/GenBank/DDBJ whole genome shotgun (WGS) entry which is preliminary data.</text>
</comment>
<feature type="transmembrane region" description="Helical" evidence="5">
    <location>
        <begin position="32"/>
        <end position="53"/>
    </location>
</feature>
<comment type="subcellular location">
    <subcellularLocation>
        <location evidence="1">Endomembrane system</location>
        <topology evidence="1">Multi-pass membrane protein</topology>
    </subcellularLocation>
</comment>
<reference evidence="7 8" key="1">
    <citation type="journal article" date="2016" name="Nat. Commun.">
        <title>Thousands of microbial genomes shed light on interconnected biogeochemical processes in an aquifer system.</title>
        <authorList>
            <person name="Anantharaman K."/>
            <person name="Brown C.T."/>
            <person name="Hug L.A."/>
            <person name="Sharon I."/>
            <person name="Castelle C.J."/>
            <person name="Probst A.J."/>
            <person name="Thomas B.C."/>
            <person name="Singh A."/>
            <person name="Wilkins M.J."/>
            <person name="Karaoz U."/>
            <person name="Brodie E.L."/>
            <person name="Williams K.H."/>
            <person name="Hubbard S.S."/>
            <person name="Banfield J.F."/>
        </authorList>
    </citation>
    <scope>NUCLEOTIDE SEQUENCE [LARGE SCALE GENOMIC DNA]</scope>
</reference>
<dbReference type="Pfam" id="PF02656">
    <property type="entry name" value="DUF202"/>
    <property type="match status" value="1"/>
</dbReference>
<evidence type="ECO:0000259" key="6">
    <source>
        <dbReference type="Pfam" id="PF02656"/>
    </source>
</evidence>
<evidence type="ECO:0000256" key="4">
    <source>
        <dbReference type="ARBA" id="ARBA00023136"/>
    </source>
</evidence>
<feature type="domain" description="DUF202" evidence="6">
    <location>
        <begin position="23"/>
        <end position="86"/>
    </location>
</feature>
<dbReference type="EMBL" id="MGBR01000001">
    <property type="protein sequence ID" value="OGK73964.1"/>
    <property type="molecule type" value="Genomic_DNA"/>
</dbReference>
<organism evidence="7 8">
    <name type="scientific">Candidatus Roizmanbacteria bacterium RIFOXYD1_FULL_38_12</name>
    <dbReference type="NCBI Taxonomy" id="1802093"/>
    <lineage>
        <taxon>Bacteria</taxon>
        <taxon>Candidatus Roizmaniibacteriota</taxon>
    </lineage>
</organism>
<dbReference type="GO" id="GO:0012505">
    <property type="term" value="C:endomembrane system"/>
    <property type="evidence" value="ECO:0007669"/>
    <property type="project" value="UniProtKB-SubCell"/>
</dbReference>
<gene>
    <name evidence="7" type="ORF">A3K52_04275</name>
</gene>
<keyword evidence="3 5" id="KW-1133">Transmembrane helix</keyword>
<accession>A0A1F7L1N6</accession>
<dbReference type="InterPro" id="IPR003807">
    <property type="entry name" value="DUF202"/>
</dbReference>
<dbReference type="Proteomes" id="UP000177050">
    <property type="component" value="Unassembled WGS sequence"/>
</dbReference>
<keyword evidence="4 5" id="KW-0472">Membrane</keyword>
<proteinExistence type="predicted"/>
<keyword evidence="2 5" id="KW-0812">Transmembrane</keyword>
<feature type="transmembrane region" description="Helical" evidence="5">
    <location>
        <begin position="59"/>
        <end position="80"/>
    </location>
</feature>
<evidence type="ECO:0000256" key="1">
    <source>
        <dbReference type="ARBA" id="ARBA00004127"/>
    </source>
</evidence>
<protein>
    <recommendedName>
        <fullName evidence="6">DUF202 domain-containing protein</fullName>
    </recommendedName>
</protein>
<name>A0A1F7L1N6_9BACT</name>
<evidence type="ECO:0000313" key="8">
    <source>
        <dbReference type="Proteomes" id="UP000177050"/>
    </source>
</evidence>
<sequence>MTDVDSNLNKQDLVVREELDIERTALANERTFLAVTRTCFTVLVGAVSLAKFIENPVIKLMGGLFTLASLVGFGAGWVSYHQVSRQIKKEADKLPLLDKEKKLF</sequence>
<evidence type="ECO:0000256" key="5">
    <source>
        <dbReference type="SAM" id="Phobius"/>
    </source>
</evidence>